<dbReference type="Proteomes" id="UP001597365">
    <property type="component" value="Unassembled WGS sequence"/>
</dbReference>
<dbReference type="EMBL" id="JBHUFU010000006">
    <property type="protein sequence ID" value="MFD1830469.1"/>
    <property type="molecule type" value="Genomic_DNA"/>
</dbReference>
<evidence type="ECO:0000313" key="2">
    <source>
        <dbReference type="Proteomes" id="UP001597365"/>
    </source>
</evidence>
<organism evidence="1 2">
    <name type="scientific">Streptomyces desertarenae</name>
    <dbReference type="NCBI Taxonomy" id="2666184"/>
    <lineage>
        <taxon>Bacteria</taxon>
        <taxon>Bacillati</taxon>
        <taxon>Actinomycetota</taxon>
        <taxon>Actinomycetes</taxon>
        <taxon>Kitasatosporales</taxon>
        <taxon>Streptomycetaceae</taxon>
        <taxon>Streptomyces</taxon>
    </lineage>
</organism>
<dbReference type="RefSeq" id="WP_380899427.1">
    <property type="nucleotide sequence ID" value="NZ_JBHUFU010000006.1"/>
</dbReference>
<proteinExistence type="predicted"/>
<keyword evidence="2" id="KW-1185">Reference proteome</keyword>
<protein>
    <submittedName>
        <fullName evidence="1">Uncharacterized protein</fullName>
    </submittedName>
</protein>
<evidence type="ECO:0000313" key="1">
    <source>
        <dbReference type="EMBL" id="MFD1830469.1"/>
    </source>
</evidence>
<sequence>MRDLIARRTGRAGSSALLRLLGRVLPATGRHRGVLARRRTLLVLPQGLDADRHGFRPRQRYVYNPHAVRLTWKVTFPGLEA</sequence>
<comment type="caution">
    <text evidence="1">The sequence shown here is derived from an EMBL/GenBank/DDBJ whole genome shotgun (WGS) entry which is preliminary data.</text>
</comment>
<name>A0ABW4PJM9_9ACTN</name>
<accession>A0ABW4PJM9</accession>
<reference evidence="2" key="1">
    <citation type="journal article" date="2019" name="Int. J. Syst. Evol. Microbiol.">
        <title>The Global Catalogue of Microorganisms (GCM) 10K type strain sequencing project: providing services to taxonomists for standard genome sequencing and annotation.</title>
        <authorList>
            <consortium name="The Broad Institute Genomics Platform"/>
            <consortium name="The Broad Institute Genome Sequencing Center for Infectious Disease"/>
            <person name="Wu L."/>
            <person name="Ma J."/>
        </authorList>
    </citation>
    <scope>NUCLEOTIDE SEQUENCE [LARGE SCALE GENOMIC DNA]</scope>
    <source>
        <strain evidence="2">CGMCC 4.7455</strain>
    </source>
</reference>
<gene>
    <name evidence="1" type="ORF">ACFSJS_12435</name>
</gene>